<feature type="chain" id="PRO_5034372439" evidence="1">
    <location>
        <begin position="20"/>
        <end position="113"/>
    </location>
</feature>
<name>A0A7S9KLU1_EPIFF</name>
<dbReference type="OrthoDB" id="4953992at2759"/>
<evidence type="ECO:0000313" key="3">
    <source>
        <dbReference type="Proteomes" id="UP000594364"/>
    </source>
</evidence>
<dbReference type="AlphaFoldDB" id="A0A7S9KLU1"/>
<keyword evidence="3" id="KW-1185">Reference proteome</keyword>
<feature type="signal peptide" evidence="1">
    <location>
        <begin position="1"/>
        <end position="19"/>
    </location>
</feature>
<gene>
    <name evidence="2" type="ORF">C2857_006709</name>
</gene>
<accession>A0A7S9KLU1</accession>
<proteinExistence type="predicted"/>
<sequence>MTSFKLLFAVLSCAAGVLSLDSAVVYSEESCKGATQVIEPDGECNLLNDDLSRRARGAKVPENVVCDFYDDKSCSQPLWIGMEDPGSCNFAEFEIENKAVSVVCYDDSRPDEM</sequence>
<organism evidence="2 3">
    <name type="scientific">Epichloe festucae (strain Fl1)</name>
    <dbReference type="NCBI Taxonomy" id="877507"/>
    <lineage>
        <taxon>Eukaryota</taxon>
        <taxon>Fungi</taxon>
        <taxon>Dikarya</taxon>
        <taxon>Ascomycota</taxon>
        <taxon>Pezizomycotina</taxon>
        <taxon>Sordariomycetes</taxon>
        <taxon>Hypocreomycetidae</taxon>
        <taxon>Hypocreales</taxon>
        <taxon>Clavicipitaceae</taxon>
        <taxon>Epichloe</taxon>
    </lineage>
</organism>
<evidence type="ECO:0000313" key="2">
    <source>
        <dbReference type="EMBL" id="QPG94677.1"/>
    </source>
</evidence>
<dbReference type="Proteomes" id="UP000594364">
    <property type="component" value="Chromosome 1"/>
</dbReference>
<reference evidence="2 3" key="1">
    <citation type="journal article" date="2018" name="PLoS Genet.">
        <title>Repeat elements organise 3D genome structure and mediate transcription in the filamentous fungus Epichloe festucae.</title>
        <authorList>
            <person name="Winter D.J."/>
            <person name="Ganley A.R.D."/>
            <person name="Young C.A."/>
            <person name="Liachko I."/>
            <person name="Schardl C.L."/>
            <person name="Dupont P.Y."/>
            <person name="Berry D."/>
            <person name="Ram A."/>
            <person name="Scott B."/>
            <person name="Cox M.P."/>
        </authorList>
    </citation>
    <scope>NUCLEOTIDE SEQUENCE [LARGE SCALE GENOMIC DNA]</scope>
    <source>
        <strain evidence="2 3">Fl1</strain>
    </source>
</reference>
<protein>
    <submittedName>
        <fullName evidence="2">Uncharacterized protein</fullName>
    </submittedName>
</protein>
<evidence type="ECO:0000256" key="1">
    <source>
        <dbReference type="SAM" id="SignalP"/>
    </source>
</evidence>
<dbReference type="EMBL" id="CP031385">
    <property type="protein sequence ID" value="QPG94677.1"/>
    <property type="molecule type" value="Genomic_DNA"/>
</dbReference>
<keyword evidence="1" id="KW-0732">Signal</keyword>